<evidence type="ECO:0000256" key="2">
    <source>
        <dbReference type="ARBA" id="ARBA00022514"/>
    </source>
</evidence>
<evidence type="ECO:0000256" key="5">
    <source>
        <dbReference type="ARBA" id="ARBA00036735"/>
    </source>
</evidence>
<comment type="subcellular location">
    <subcellularLocation>
        <location evidence="1">Secreted</location>
    </subcellularLocation>
</comment>
<dbReference type="PANTHER" id="PTHR11954:SF6">
    <property type="entry name" value="MACROPHAGE MIGRATION INHIBITORY FACTOR"/>
    <property type="match status" value="1"/>
</dbReference>
<comment type="catalytic activity">
    <reaction evidence="6">
        <text>L-dopachrome = 5,6-dihydroxyindole-2-carboxylate</text>
        <dbReference type="Rhea" id="RHEA:13041"/>
        <dbReference type="ChEBI" id="CHEBI:16875"/>
        <dbReference type="ChEBI" id="CHEBI:57509"/>
        <dbReference type="EC" id="5.3.3.12"/>
    </reaction>
</comment>
<keyword evidence="2" id="KW-0202">Cytokine</keyword>
<evidence type="ECO:0000256" key="4">
    <source>
        <dbReference type="ARBA" id="ARBA00023235"/>
    </source>
</evidence>
<dbReference type="EMBL" id="JBHZOL010000061">
    <property type="protein sequence ID" value="MFE4106314.1"/>
    <property type="molecule type" value="Genomic_DNA"/>
</dbReference>
<evidence type="ECO:0000256" key="9">
    <source>
        <dbReference type="ARBA" id="ARBA00041631"/>
    </source>
</evidence>
<dbReference type="Gene3D" id="3.30.429.10">
    <property type="entry name" value="Macrophage Migration Inhibitory Factor"/>
    <property type="match status" value="1"/>
</dbReference>
<dbReference type="PANTHER" id="PTHR11954">
    <property type="entry name" value="D-DOPACHROME DECARBOXYLASE"/>
    <property type="match status" value="1"/>
</dbReference>
<evidence type="ECO:0000256" key="7">
    <source>
        <dbReference type="ARBA" id="ARBA00038932"/>
    </source>
</evidence>
<dbReference type="Proteomes" id="UP001600165">
    <property type="component" value="Unassembled WGS sequence"/>
</dbReference>
<evidence type="ECO:0000256" key="1">
    <source>
        <dbReference type="ARBA" id="ARBA00004613"/>
    </source>
</evidence>
<dbReference type="EC" id="5.3.3.12" evidence="7"/>
<evidence type="ECO:0000256" key="3">
    <source>
        <dbReference type="ARBA" id="ARBA00022525"/>
    </source>
</evidence>
<evidence type="ECO:0000313" key="13">
    <source>
        <dbReference type="Proteomes" id="UP001600165"/>
    </source>
</evidence>
<accession>A0ABW6IG02</accession>
<dbReference type="EC" id="5.3.2.1" evidence="8"/>
<keyword evidence="3" id="KW-0964">Secreted</keyword>
<comment type="caution">
    <text evidence="12">The sequence shown here is derived from an EMBL/GenBank/DDBJ whole genome shotgun (WGS) entry which is preliminary data.</text>
</comment>
<dbReference type="InterPro" id="IPR014347">
    <property type="entry name" value="Tautomerase/MIF_sf"/>
</dbReference>
<name>A0ABW6IG02_9CYAN</name>
<sequence>MPLIKVQTSVAAPAKTEVEAMLKELSANLAQQLGKPESYVMTAFEGNVPMTFAGTTDPVCYIEIKSVGTMGAAKTATMSQAFCAKVEQALGVPQNRTYIEFADAKGAMWGWNGTTFG</sequence>
<dbReference type="Pfam" id="PF01187">
    <property type="entry name" value="MIF"/>
    <property type="match status" value="1"/>
</dbReference>
<keyword evidence="4" id="KW-0413">Isomerase</keyword>
<protein>
    <recommendedName>
        <fullName evidence="11">L-dopachrome isomerase</fullName>
        <ecNumber evidence="8">5.3.2.1</ecNumber>
        <ecNumber evidence="7">5.3.3.12</ecNumber>
    </recommendedName>
    <alternativeName>
        <fullName evidence="9">L-dopachrome tautomerase</fullName>
    </alternativeName>
    <alternativeName>
        <fullName evidence="10">Phenylpyruvate tautomerase</fullName>
    </alternativeName>
</protein>
<dbReference type="SUPFAM" id="SSF55331">
    <property type="entry name" value="Tautomerase/MIF"/>
    <property type="match status" value="1"/>
</dbReference>
<evidence type="ECO:0000256" key="8">
    <source>
        <dbReference type="ARBA" id="ARBA00039086"/>
    </source>
</evidence>
<keyword evidence="13" id="KW-1185">Reference proteome</keyword>
<gene>
    <name evidence="12" type="ORF">ACFVKH_08505</name>
</gene>
<evidence type="ECO:0000313" key="12">
    <source>
        <dbReference type="EMBL" id="MFE4106314.1"/>
    </source>
</evidence>
<evidence type="ECO:0000256" key="10">
    <source>
        <dbReference type="ARBA" id="ARBA00041912"/>
    </source>
</evidence>
<proteinExistence type="predicted"/>
<organism evidence="12 13">
    <name type="scientific">Almyronema epifaneia S1</name>
    <dbReference type="NCBI Taxonomy" id="2991925"/>
    <lineage>
        <taxon>Bacteria</taxon>
        <taxon>Bacillati</taxon>
        <taxon>Cyanobacteriota</taxon>
        <taxon>Cyanophyceae</taxon>
        <taxon>Nodosilineales</taxon>
        <taxon>Nodosilineaceae</taxon>
        <taxon>Almyronema</taxon>
        <taxon>Almyronema epifaneia</taxon>
    </lineage>
</organism>
<comment type="catalytic activity">
    <reaction evidence="5">
        <text>3-phenylpyruvate = enol-phenylpyruvate</text>
        <dbReference type="Rhea" id="RHEA:17097"/>
        <dbReference type="ChEBI" id="CHEBI:16815"/>
        <dbReference type="ChEBI" id="CHEBI:18005"/>
        <dbReference type="EC" id="5.3.2.1"/>
    </reaction>
</comment>
<reference evidence="12 13" key="1">
    <citation type="submission" date="2024-10" db="EMBL/GenBank/DDBJ databases">
        <authorList>
            <person name="Ratan Roy A."/>
            <person name="Morales Sandoval P.H."/>
            <person name="De Los Santos Villalobos S."/>
            <person name="Chakraborty S."/>
            <person name="Mukherjee J."/>
        </authorList>
    </citation>
    <scope>NUCLEOTIDE SEQUENCE [LARGE SCALE GENOMIC DNA]</scope>
    <source>
        <strain evidence="12 13">S1</strain>
    </source>
</reference>
<dbReference type="RefSeq" id="WP_377963950.1">
    <property type="nucleotide sequence ID" value="NZ_JBHZOL010000061.1"/>
</dbReference>
<evidence type="ECO:0000256" key="6">
    <source>
        <dbReference type="ARBA" id="ARBA00036823"/>
    </source>
</evidence>
<dbReference type="InterPro" id="IPR001398">
    <property type="entry name" value="Macrophage_inhib_fac"/>
</dbReference>
<evidence type="ECO:0000256" key="11">
    <source>
        <dbReference type="ARBA" id="ARBA00042730"/>
    </source>
</evidence>